<evidence type="ECO:0000313" key="1">
    <source>
        <dbReference type="EMBL" id="ENN74238.1"/>
    </source>
</evidence>
<gene>
    <name evidence="1" type="ORF">YQE_09211</name>
</gene>
<dbReference type="AlphaFoldDB" id="N6T944"/>
<organism evidence="1">
    <name type="scientific">Dendroctonus ponderosae</name>
    <name type="common">Mountain pine beetle</name>
    <dbReference type="NCBI Taxonomy" id="77166"/>
    <lineage>
        <taxon>Eukaryota</taxon>
        <taxon>Metazoa</taxon>
        <taxon>Ecdysozoa</taxon>
        <taxon>Arthropoda</taxon>
        <taxon>Hexapoda</taxon>
        <taxon>Insecta</taxon>
        <taxon>Pterygota</taxon>
        <taxon>Neoptera</taxon>
        <taxon>Endopterygota</taxon>
        <taxon>Coleoptera</taxon>
        <taxon>Polyphaga</taxon>
        <taxon>Cucujiformia</taxon>
        <taxon>Curculionidae</taxon>
        <taxon>Scolytinae</taxon>
        <taxon>Dendroctonus</taxon>
    </lineage>
</organism>
<dbReference type="EMBL" id="KB741077">
    <property type="protein sequence ID" value="ENN74238.1"/>
    <property type="molecule type" value="Genomic_DNA"/>
</dbReference>
<name>N6T944_DENPD</name>
<protein>
    <submittedName>
        <fullName evidence="1">Uncharacterized protein</fullName>
    </submittedName>
</protein>
<accession>N6T944</accession>
<sequence length="145" mass="16862">MTAVQYQTPPRRAAEHQLWECIKEHFPNLTGISKECVRRRLQLAVDELHEWFTKCKEEQLTWRKQVQTSINKAKAVTSKLYPLLNRQTHEDLKWEPLRDFIVRKAGADFQKAENHCNEDLRNAAPANPTGQQATGQTVAYNHQVV</sequence>
<dbReference type="HOGENOM" id="CLU_1788832_0_0_1"/>
<reference evidence="1" key="1">
    <citation type="journal article" date="2013" name="Genome Biol.">
        <title>Draft genome of the mountain pine beetle, Dendroctonus ponderosae Hopkins, a major forest pest.</title>
        <authorList>
            <person name="Keeling C.I."/>
            <person name="Yuen M.M."/>
            <person name="Liao N.Y."/>
            <person name="Docking T.R."/>
            <person name="Chan S.K."/>
            <person name="Taylor G.A."/>
            <person name="Palmquist D.L."/>
            <person name="Jackman S.D."/>
            <person name="Nguyen A."/>
            <person name="Li M."/>
            <person name="Henderson H."/>
            <person name="Janes J.K."/>
            <person name="Zhao Y."/>
            <person name="Pandoh P."/>
            <person name="Moore R."/>
            <person name="Sperling F.A."/>
            <person name="Huber D.P."/>
            <person name="Birol I."/>
            <person name="Jones S.J."/>
            <person name="Bohlmann J."/>
        </authorList>
    </citation>
    <scope>NUCLEOTIDE SEQUENCE</scope>
</reference>
<feature type="non-terminal residue" evidence="1">
    <location>
        <position position="1"/>
    </location>
</feature>
<proteinExistence type="predicted"/>